<dbReference type="PANTHER" id="PTHR43619:SF2">
    <property type="entry name" value="S-ADENOSYL-L-METHIONINE-DEPENDENT METHYLTRANSFERASES SUPERFAMILY PROTEIN"/>
    <property type="match status" value="1"/>
</dbReference>
<keyword evidence="4" id="KW-1185">Reference proteome</keyword>
<dbReference type="AlphaFoldDB" id="H7EPU7"/>
<dbReference type="Proteomes" id="UP000003571">
    <property type="component" value="Unassembled WGS sequence"/>
</dbReference>
<dbReference type="PANTHER" id="PTHR43619">
    <property type="entry name" value="S-ADENOSYL-L-METHIONINE-DEPENDENT METHYLTRANSFERASE YKTD-RELATED"/>
    <property type="match status" value="1"/>
</dbReference>
<dbReference type="PATRIC" id="fig|907348.3.peg.3010"/>
<evidence type="ECO:0000256" key="1">
    <source>
        <dbReference type="ARBA" id="ARBA00022603"/>
    </source>
</evidence>
<dbReference type="SUPFAM" id="SSF53335">
    <property type="entry name" value="S-adenosyl-L-methionine-dependent methyltransferases"/>
    <property type="match status" value="1"/>
</dbReference>
<evidence type="ECO:0000256" key="2">
    <source>
        <dbReference type="ARBA" id="ARBA00022679"/>
    </source>
</evidence>
<reference evidence="3 4" key="1">
    <citation type="submission" date="2011-09" db="EMBL/GenBank/DDBJ databases">
        <title>The draft genome of Treponema saccharophilum DSM 2985.</title>
        <authorList>
            <consortium name="US DOE Joint Genome Institute (JGI-PGF)"/>
            <person name="Lucas S."/>
            <person name="Copeland A."/>
            <person name="Lapidus A."/>
            <person name="Glavina del Rio T."/>
            <person name="Dalin E."/>
            <person name="Tice H."/>
            <person name="Bruce D."/>
            <person name="Goodwin L."/>
            <person name="Pitluck S."/>
            <person name="Peters L."/>
            <person name="Kyrpides N."/>
            <person name="Mavromatis K."/>
            <person name="Ivanova N."/>
            <person name="Markowitz V."/>
            <person name="Cheng J.-F."/>
            <person name="Hugenholtz P."/>
            <person name="Woyke T."/>
            <person name="Wu D."/>
            <person name="Gronow S."/>
            <person name="Wellnitz S."/>
            <person name="Brambilla E."/>
            <person name="Klenk H.-P."/>
            <person name="Eisen J.A."/>
        </authorList>
    </citation>
    <scope>NUCLEOTIDE SEQUENCE [LARGE SCALE GENOMIC DNA]</scope>
    <source>
        <strain evidence="3 4">DSM 2985</strain>
    </source>
</reference>
<dbReference type="RefSeq" id="WP_002706733.1">
    <property type="nucleotide sequence ID" value="NZ_AGRW01000055.1"/>
</dbReference>
<evidence type="ECO:0000313" key="4">
    <source>
        <dbReference type="Proteomes" id="UP000003571"/>
    </source>
</evidence>
<protein>
    <submittedName>
        <fullName evidence="3">Polyketide biosynthesis O-methyltransferase</fullName>
    </submittedName>
</protein>
<evidence type="ECO:0000313" key="3">
    <source>
        <dbReference type="EMBL" id="EIC00498.1"/>
    </source>
</evidence>
<dbReference type="eggNOG" id="COG3315">
    <property type="taxonomic scope" value="Bacteria"/>
</dbReference>
<dbReference type="InterPro" id="IPR016874">
    <property type="entry name" value="TcmP-like"/>
</dbReference>
<accession>H7EPU7</accession>
<sequence length="264" mass="30321">MNINLGDIETTALIPVAIKANETLRKNPRVRDEVAVEMIKTLGIDTKPFDKFMSHEGVIARTVMLDRMVNDFVAKNPSAVIVNMACGFDNRFSRVDNGSIFWFDLDLPDSIEVRKKVFPKREREEMISGSVLENGWCERVLSEIKKTNSKVLFLAEGLFMYLTFDEIKKLLSVLKENFPTGTLIAEQNNPLMVKNQKYHDTVKNTNAVFKSGTWSGQEIADLCEGIRFVEEHSFNEEMKKHSFGGWLFAKLLPKMNDRWAVFEW</sequence>
<dbReference type="InterPro" id="IPR029063">
    <property type="entry name" value="SAM-dependent_MTases_sf"/>
</dbReference>
<gene>
    <name evidence="3" type="ORF">TresaDRAFT_0592</name>
</gene>
<dbReference type="Pfam" id="PF04072">
    <property type="entry name" value="LCM"/>
    <property type="match status" value="1"/>
</dbReference>
<comment type="caution">
    <text evidence="3">The sequence shown here is derived from an EMBL/GenBank/DDBJ whole genome shotgun (WGS) entry which is preliminary data.</text>
</comment>
<dbReference type="EMBL" id="AGRW01000055">
    <property type="protein sequence ID" value="EIC00498.1"/>
    <property type="molecule type" value="Genomic_DNA"/>
</dbReference>
<proteinExistence type="predicted"/>
<name>H7EPU7_9SPIR</name>
<dbReference type="Gene3D" id="3.40.50.150">
    <property type="entry name" value="Vaccinia Virus protein VP39"/>
    <property type="match status" value="1"/>
</dbReference>
<dbReference type="InterPro" id="IPR007213">
    <property type="entry name" value="Ppm1/Ppm2/Tcmp"/>
</dbReference>
<dbReference type="STRING" id="907348.TresaDRAFT_0592"/>
<dbReference type="PIRSF" id="PIRSF028177">
    <property type="entry name" value="Polyketide_synth_Omtfrase_TcmP"/>
    <property type="match status" value="1"/>
</dbReference>
<dbReference type="GO" id="GO:0008168">
    <property type="term" value="F:methyltransferase activity"/>
    <property type="evidence" value="ECO:0007669"/>
    <property type="project" value="UniProtKB-KW"/>
</dbReference>
<keyword evidence="1 3" id="KW-0489">Methyltransferase</keyword>
<organism evidence="3 4">
    <name type="scientific">Treponema saccharophilum DSM 2985</name>
    <dbReference type="NCBI Taxonomy" id="907348"/>
    <lineage>
        <taxon>Bacteria</taxon>
        <taxon>Pseudomonadati</taxon>
        <taxon>Spirochaetota</taxon>
        <taxon>Spirochaetia</taxon>
        <taxon>Spirochaetales</taxon>
        <taxon>Treponemataceae</taxon>
        <taxon>Treponema</taxon>
    </lineage>
</organism>
<keyword evidence="2 3" id="KW-0808">Transferase</keyword>
<dbReference type="OrthoDB" id="9800233at2"/>
<dbReference type="GO" id="GO:0032259">
    <property type="term" value="P:methylation"/>
    <property type="evidence" value="ECO:0007669"/>
    <property type="project" value="UniProtKB-KW"/>
</dbReference>